<sequence>MKAMKHAHPLPNFMLVITQHGDMLALSPEQAQALANWLDKHGPIAKELAMAIKKGEQQLQEASMNGSSKEEIMAQLEALLDKRRQLAEMKTICRDNMRQILSDEQWNEVVSLYKEML</sequence>
<evidence type="ECO:0000256" key="1">
    <source>
        <dbReference type="SAM" id="Coils"/>
    </source>
</evidence>
<keyword evidence="3" id="KW-1185">Reference proteome</keyword>
<feature type="coiled-coil region" evidence="1">
    <location>
        <begin position="45"/>
        <end position="89"/>
    </location>
</feature>
<reference evidence="2 3" key="1">
    <citation type="submission" date="2016-05" db="EMBL/GenBank/DDBJ databases">
        <title>Single-cell genome of chain-forming Candidatus Thiomargarita nelsonii and comparison to other large sulfur-oxidizing bacteria.</title>
        <authorList>
            <person name="Winkel M."/>
            <person name="Salman V."/>
            <person name="Woyke T."/>
            <person name="Schulz-Vogt H."/>
            <person name="Richter M."/>
            <person name="Flood B."/>
            <person name="Bailey J."/>
            <person name="Amann R."/>
            <person name="Mussmann M."/>
        </authorList>
    </citation>
    <scope>NUCLEOTIDE SEQUENCE [LARGE SCALE GENOMIC DNA]</scope>
    <source>
        <strain evidence="2 3">THI036</strain>
    </source>
</reference>
<keyword evidence="1" id="KW-0175">Coiled coil</keyword>
<dbReference type="Gene3D" id="1.20.120.1490">
    <property type="match status" value="1"/>
</dbReference>
<organism evidence="2 3">
    <name type="scientific">Candidatus Thiomargarita nelsonii</name>
    <dbReference type="NCBI Taxonomy" id="1003181"/>
    <lineage>
        <taxon>Bacteria</taxon>
        <taxon>Pseudomonadati</taxon>
        <taxon>Pseudomonadota</taxon>
        <taxon>Gammaproteobacteria</taxon>
        <taxon>Thiotrichales</taxon>
        <taxon>Thiotrichaceae</taxon>
        <taxon>Thiomargarita</taxon>
    </lineage>
</organism>
<dbReference type="EMBL" id="LUTY01000146">
    <property type="protein sequence ID" value="OAD23824.1"/>
    <property type="molecule type" value="Genomic_DNA"/>
</dbReference>
<dbReference type="AlphaFoldDB" id="A0A176S7D0"/>
<proteinExistence type="predicted"/>
<gene>
    <name evidence="2" type="ORF">THIOM_000330</name>
</gene>
<dbReference type="Proteomes" id="UP000076962">
    <property type="component" value="Unassembled WGS sequence"/>
</dbReference>
<name>A0A176S7D0_9GAMM</name>
<evidence type="ECO:0000313" key="3">
    <source>
        <dbReference type="Proteomes" id="UP000076962"/>
    </source>
</evidence>
<evidence type="ECO:0000313" key="2">
    <source>
        <dbReference type="EMBL" id="OAD23824.1"/>
    </source>
</evidence>
<comment type="caution">
    <text evidence="2">The sequence shown here is derived from an EMBL/GenBank/DDBJ whole genome shotgun (WGS) entry which is preliminary data.</text>
</comment>
<protein>
    <submittedName>
        <fullName evidence="2">Uncharacterized protein</fullName>
    </submittedName>
</protein>
<accession>A0A176S7D0</accession>